<name>A0A3D9EN43_ECTOL</name>
<sequence length="86" mass="9539">MNSQTPALPARRRLPKGVTPYVFALYMSTIMALLMCLVITLAEFGFDAHYFRNVMNAYQVAMSAAFVCVLLVRPLVARLVALTVQA</sequence>
<reference evidence="2 3" key="1">
    <citation type="submission" date="2018-07" db="EMBL/GenBank/DDBJ databases">
        <title>Genome sequencing of rice bacterial endophytes.</title>
        <authorList>
            <person name="Venturi V."/>
        </authorList>
    </citation>
    <scope>NUCLEOTIDE SEQUENCE [LARGE SCALE GENOMIC DNA]</scope>
    <source>
        <strain evidence="2 3">AG1002</strain>
    </source>
</reference>
<dbReference type="Pfam" id="PF11391">
    <property type="entry name" value="DUF2798"/>
    <property type="match status" value="1"/>
</dbReference>
<dbReference type="EMBL" id="QRDL01000003">
    <property type="protein sequence ID" value="RED04532.1"/>
    <property type="molecule type" value="Genomic_DNA"/>
</dbReference>
<dbReference type="AlphaFoldDB" id="A0A3D9EN43"/>
<dbReference type="RefSeq" id="WP_115945943.1">
    <property type="nucleotide sequence ID" value="NZ_QRDL01000003.1"/>
</dbReference>
<comment type="caution">
    <text evidence="2">The sequence shown here is derived from an EMBL/GenBank/DDBJ whole genome shotgun (WGS) entry which is preliminary data.</text>
</comment>
<keyword evidence="1" id="KW-0472">Membrane</keyword>
<evidence type="ECO:0000313" key="2">
    <source>
        <dbReference type="EMBL" id="RED04532.1"/>
    </source>
</evidence>
<feature type="transmembrane region" description="Helical" evidence="1">
    <location>
        <begin position="21"/>
        <end position="45"/>
    </location>
</feature>
<evidence type="ECO:0000313" key="3">
    <source>
        <dbReference type="Proteomes" id="UP000256988"/>
    </source>
</evidence>
<feature type="transmembrane region" description="Helical" evidence="1">
    <location>
        <begin position="57"/>
        <end position="76"/>
    </location>
</feature>
<keyword evidence="1" id="KW-1133">Transmembrane helix</keyword>
<evidence type="ECO:0000256" key="1">
    <source>
        <dbReference type="SAM" id="Phobius"/>
    </source>
</evidence>
<accession>A0A3D9EN43</accession>
<gene>
    <name evidence="2" type="ORF">DFO60_2190</name>
</gene>
<protein>
    <submittedName>
        <fullName evidence="2">Uncharacterized protein DUF2798</fullName>
    </submittedName>
</protein>
<keyword evidence="1" id="KW-0812">Transmembrane</keyword>
<proteinExistence type="predicted"/>
<dbReference type="Proteomes" id="UP000256988">
    <property type="component" value="Unassembled WGS sequence"/>
</dbReference>
<organism evidence="2 3">
    <name type="scientific">Ectopseudomonas oleovorans</name>
    <name type="common">Pseudomonas oleovorans</name>
    <dbReference type="NCBI Taxonomy" id="301"/>
    <lineage>
        <taxon>Bacteria</taxon>
        <taxon>Pseudomonadati</taxon>
        <taxon>Pseudomonadota</taxon>
        <taxon>Gammaproteobacteria</taxon>
        <taxon>Pseudomonadales</taxon>
        <taxon>Pseudomonadaceae</taxon>
        <taxon>Ectopseudomonas</taxon>
    </lineage>
</organism>
<dbReference type="InterPro" id="IPR021529">
    <property type="entry name" value="DUF2798"/>
</dbReference>